<organism evidence="1 2">
    <name type="scientific">Mucor lusitanicus CBS 277.49</name>
    <dbReference type="NCBI Taxonomy" id="747725"/>
    <lineage>
        <taxon>Eukaryota</taxon>
        <taxon>Fungi</taxon>
        <taxon>Fungi incertae sedis</taxon>
        <taxon>Mucoromycota</taxon>
        <taxon>Mucoromycotina</taxon>
        <taxon>Mucoromycetes</taxon>
        <taxon>Mucorales</taxon>
        <taxon>Mucorineae</taxon>
        <taxon>Mucoraceae</taxon>
        <taxon>Mucor</taxon>
    </lineage>
</organism>
<sequence length="133" mass="13567">PIGVQLGTIKLAIGYDGVPLGMVTAQNVNLAKGENNILLKGTLSPHNDTASLDKIGVLFSNYVAGQLSNTTAVGVSCAPDGVNPIGWLSEGFSTVNLNVGLTAGAPLKIINGVSMGYLDLKFDPAAPYSPVAN</sequence>
<dbReference type="VEuPathDB" id="FungiDB:MUCCIDRAFT_133845"/>
<dbReference type="AlphaFoldDB" id="A0A162YG67"/>
<keyword evidence="2" id="KW-1185">Reference proteome</keyword>
<protein>
    <submittedName>
        <fullName evidence="1">Uncharacterized protein</fullName>
    </submittedName>
</protein>
<dbReference type="PANTHER" id="PTHR35895:SF1">
    <property type="entry name" value="LIPID-BINDING SERUM GLYCOPROTEIN C-TERMINAL DOMAIN-CONTAINING PROTEIN"/>
    <property type="match status" value="1"/>
</dbReference>
<dbReference type="InterPro" id="IPR046368">
    <property type="entry name" value="Tag1"/>
</dbReference>
<dbReference type="Proteomes" id="UP000077051">
    <property type="component" value="Unassembled WGS sequence"/>
</dbReference>
<dbReference type="GO" id="GO:0000329">
    <property type="term" value="C:fungal-type vacuole membrane"/>
    <property type="evidence" value="ECO:0007669"/>
    <property type="project" value="InterPro"/>
</dbReference>
<gene>
    <name evidence="1" type="ORF">MUCCIDRAFT_133845</name>
</gene>
<feature type="non-terminal residue" evidence="1">
    <location>
        <position position="1"/>
    </location>
</feature>
<dbReference type="STRING" id="747725.A0A162YG67"/>
<feature type="non-terminal residue" evidence="1">
    <location>
        <position position="133"/>
    </location>
</feature>
<accession>A0A162YG67</accession>
<dbReference type="EMBL" id="AMYB01000010">
    <property type="protein sequence ID" value="OAC98526.1"/>
    <property type="molecule type" value="Genomic_DNA"/>
</dbReference>
<reference evidence="1 2" key="1">
    <citation type="submission" date="2015-06" db="EMBL/GenBank/DDBJ databases">
        <title>Expansion of signal transduction pathways in fungi by whole-genome duplication.</title>
        <authorList>
            <consortium name="DOE Joint Genome Institute"/>
            <person name="Corrochano L.M."/>
            <person name="Kuo A."/>
            <person name="Marcet-Houben M."/>
            <person name="Polaino S."/>
            <person name="Salamov A."/>
            <person name="Villalobos J.M."/>
            <person name="Alvarez M.I."/>
            <person name="Avalos J."/>
            <person name="Benito E.P."/>
            <person name="Benoit I."/>
            <person name="Burger G."/>
            <person name="Camino L.P."/>
            <person name="Canovas D."/>
            <person name="Cerda-Olmedo E."/>
            <person name="Cheng J.-F."/>
            <person name="Dominguez A."/>
            <person name="Elias M."/>
            <person name="Eslava A.P."/>
            <person name="Glaser F."/>
            <person name="Grimwood J."/>
            <person name="Gutierrez G."/>
            <person name="Heitman J."/>
            <person name="Henrissat B."/>
            <person name="Iturriaga E.A."/>
            <person name="Lang B.F."/>
            <person name="Lavin J.L."/>
            <person name="Lee S."/>
            <person name="Li W."/>
            <person name="Lindquist E."/>
            <person name="Lopez-Garcia S."/>
            <person name="Luque E.M."/>
            <person name="Marcos A.T."/>
            <person name="Martin J."/>
            <person name="Mccluskey K."/>
            <person name="Medina H.R."/>
            <person name="Miralles-Duran A."/>
            <person name="Miyazaki A."/>
            <person name="Munoz-Torres E."/>
            <person name="Oguiza J.A."/>
            <person name="Ohm R."/>
            <person name="Olmedo M."/>
            <person name="Orejas M."/>
            <person name="Ortiz-Castellanos L."/>
            <person name="Pisabarro A.G."/>
            <person name="Rodriguez-Romero J."/>
            <person name="Ruiz-Herrera J."/>
            <person name="Ruiz-Vazquez R."/>
            <person name="Sanz C."/>
            <person name="Schackwitz W."/>
            <person name="Schmutz J."/>
            <person name="Shahriari M."/>
            <person name="Shelest E."/>
            <person name="Silva-Franco F."/>
            <person name="Soanes D."/>
            <person name="Syed K."/>
            <person name="Tagua V.G."/>
            <person name="Talbot N.J."/>
            <person name="Thon M."/>
            <person name="De Vries R.P."/>
            <person name="Wiebenga A."/>
            <person name="Yadav J.S."/>
            <person name="Braun E.L."/>
            <person name="Baker S."/>
            <person name="Garre V."/>
            <person name="Horwitz B."/>
            <person name="Torres-Martinez S."/>
            <person name="Idnurm A."/>
            <person name="Herrera-Estrella A."/>
            <person name="Gabaldon T."/>
            <person name="Grigoriev I.V."/>
        </authorList>
    </citation>
    <scope>NUCLEOTIDE SEQUENCE [LARGE SCALE GENOMIC DNA]</scope>
    <source>
        <strain evidence="1 2">CBS 277.49</strain>
    </source>
</reference>
<dbReference type="PANTHER" id="PTHR35895">
    <property type="entry name" value="CHROMOSOME 16, WHOLE GENOME SHOTGUN SEQUENCE"/>
    <property type="match status" value="1"/>
</dbReference>
<dbReference type="OrthoDB" id="10039566at2759"/>
<evidence type="ECO:0000313" key="1">
    <source>
        <dbReference type="EMBL" id="OAC98526.1"/>
    </source>
</evidence>
<proteinExistence type="predicted"/>
<comment type="caution">
    <text evidence="1">The sequence shown here is derived from an EMBL/GenBank/DDBJ whole genome shotgun (WGS) entry which is preliminary data.</text>
</comment>
<name>A0A162YG67_MUCCL</name>
<evidence type="ECO:0000313" key="2">
    <source>
        <dbReference type="Proteomes" id="UP000077051"/>
    </source>
</evidence>